<evidence type="ECO:0000256" key="1">
    <source>
        <dbReference type="SAM" id="MobiDB-lite"/>
    </source>
</evidence>
<comment type="caution">
    <text evidence="2">The sequence shown here is derived from an EMBL/GenBank/DDBJ whole genome shotgun (WGS) entry which is preliminary data.</text>
</comment>
<gene>
    <name evidence="2" type="ORF">GMARGA_LOCUS165</name>
</gene>
<evidence type="ECO:0000313" key="3">
    <source>
        <dbReference type="Proteomes" id="UP000789901"/>
    </source>
</evidence>
<protein>
    <submittedName>
        <fullName evidence="2">16170_t:CDS:1</fullName>
    </submittedName>
</protein>
<keyword evidence="3" id="KW-1185">Reference proteome</keyword>
<accession>A0ABM8VVT3</accession>
<proteinExistence type="predicted"/>
<dbReference type="Proteomes" id="UP000789901">
    <property type="component" value="Unassembled WGS sequence"/>
</dbReference>
<name>A0ABM8VVT3_GIGMA</name>
<organism evidence="2 3">
    <name type="scientific">Gigaspora margarita</name>
    <dbReference type="NCBI Taxonomy" id="4874"/>
    <lineage>
        <taxon>Eukaryota</taxon>
        <taxon>Fungi</taxon>
        <taxon>Fungi incertae sedis</taxon>
        <taxon>Mucoromycota</taxon>
        <taxon>Glomeromycotina</taxon>
        <taxon>Glomeromycetes</taxon>
        <taxon>Diversisporales</taxon>
        <taxon>Gigasporaceae</taxon>
        <taxon>Gigaspora</taxon>
    </lineage>
</organism>
<feature type="compositionally biased region" description="Polar residues" evidence="1">
    <location>
        <begin position="7"/>
        <end position="19"/>
    </location>
</feature>
<dbReference type="EMBL" id="CAJVQB010000014">
    <property type="protein sequence ID" value="CAG8458146.1"/>
    <property type="molecule type" value="Genomic_DNA"/>
</dbReference>
<evidence type="ECO:0000313" key="2">
    <source>
        <dbReference type="EMBL" id="CAG8458146.1"/>
    </source>
</evidence>
<feature type="region of interest" description="Disordered" evidence="1">
    <location>
        <begin position="1"/>
        <end position="27"/>
    </location>
</feature>
<reference evidence="2 3" key="1">
    <citation type="submission" date="2021-06" db="EMBL/GenBank/DDBJ databases">
        <authorList>
            <person name="Kallberg Y."/>
            <person name="Tangrot J."/>
            <person name="Rosling A."/>
        </authorList>
    </citation>
    <scope>NUCLEOTIDE SEQUENCE [LARGE SCALE GENOMIC DNA]</scope>
    <source>
        <strain evidence="2 3">120-4 pot B 10/14</strain>
    </source>
</reference>
<sequence>MKEGECSTWSSSIQENPVSQKEDKQEKYSSILAEEKNPKNKSLHQEWIFFSADNRRLFCVQQAILLGANFKKILVQIFRKTNKSLLINWKIKGSYRVIKNENWDSSPILFYCSANGYTTNKNGDSWNKL</sequence>